<feature type="domain" description="Type I restriction modification DNA specificity" evidence="4">
    <location>
        <begin position="10"/>
        <end position="186"/>
    </location>
</feature>
<dbReference type="PANTHER" id="PTHR30408">
    <property type="entry name" value="TYPE-1 RESTRICTION ENZYME ECOKI SPECIFICITY PROTEIN"/>
    <property type="match status" value="1"/>
</dbReference>
<dbReference type="InterPro" id="IPR000055">
    <property type="entry name" value="Restrct_endonuc_typeI_TRD"/>
</dbReference>
<name>A0A2P7EAF6_9SYNE</name>
<keyword evidence="2" id="KW-0680">Restriction system</keyword>
<reference evidence="6" key="1">
    <citation type="submission" date="2018-03" db="EMBL/GenBank/DDBJ databases">
        <title>Ecological and genomic features of two cosmopolitan and abundant freshwater picocyanobacteria.</title>
        <authorList>
            <person name="Cabello-Yeves P.J."/>
            <person name="Picazo A."/>
            <person name="Camacho A."/>
            <person name="Callieri C."/>
            <person name="Rosselli R."/>
            <person name="Roda-Garcia J."/>
            <person name="Coutinho F.H."/>
            <person name="Rodriguez-Valera F."/>
        </authorList>
    </citation>
    <scope>NUCLEOTIDE SEQUENCE [LARGE SCALE GENOMIC DNA]</scope>
    <source>
        <strain evidence="6">Tous</strain>
    </source>
</reference>
<keyword evidence="6" id="KW-1185">Reference proteome</keyword>
<evidence type="ECO:0000313" key="6">
    <source>
        <dbReference type="Proteomes" id="UP000240206"/>
    </source>
</evidence>
<evidence type="ECO:0000256" key="3">
    <source>
        <dbReference type="ARBA" id="ARBA00023125"/>
    </source>
</evidence>
<dbReference type="GO" id="GO:0003677">
    <property type="term" value="F:DNA binding"/>
    <property type="evidence" value="ECO:0007669"/>
    <property type="project" value="UniProtKB-KW"/>
</dbReference>
<feature type="non-terminal residue" evidence="5">
    <location>
        <position position="240"/>
    </location>
</feature>
<keyword evidence="5" id="KW-0540">Nuclease</keyword>
<dbReference type="Pfam" id="PF01420">
    <property type="entry name" value="Methylase_S"/>
    <property type="match status" value="1"/>
</dbReference>
<comment type="similarity">
    <text evidence="1">Belongs to the type-I restriction system S methylase family.</text>
</comment>
<organism evidence="5 6">
    <name type="scientific">Synechococcus lacustris str. Tous</name>
    <dbReference type="NCBI Taxonomy" id="1910958"/>
    <lineage>
        <taxon>Bacteria</taxon>
        <taxon>Bacillati</taxon>
        <taxon>Cyanobacteriota</taxon>
        <taxon>Cyanophyceae</taxon>
        <taxon>Synechococcales</taxon>
        <taxon>Synechococcaceae</taxon>
        <taxon>Synechococcus</taxon>
    </lineage>
</organism>
<accession>A0A2P7EAF6</accession>
<dbReference type="Gene3D" id="3.90.220.20">
    <property type="entry name" value="DNA methylase specificity domains"/>
    <property type="match status" value="1"/>
</dbReference>
<evidence type="ECO:0000259" key="4">
    <source>
        <dbReference type="Pfam" id="PF01420"/>
    </source>
</evidence>
<evidence type="ECO:0000256" key="1">
    <source>
        <dbReference type="ARBA" id="ARBA00010923"/>
    </source>
</evidence>
<evidence type="ECO:0000313" key="5">
    <source>
        <dbReference type="EMBL" id="PSI00184.1"/>
    </source>
</evidence>
<comment type="caution">
    <text evidence="5">The sequence shown here is derived from an EMBL/GenBank/DDBJ whole genome shotgun (WGS) entry which is preliminary data.</text>
</comment>
<dbReference type="GO" id="GO:0004519">
    <property type="term" value="F:endonuclease activity"/>
    <property type="evidence" value="ECO:0007669"/>
    <property type="project" value="UniProtKB-KW"/>
</dbReference>
<dbReference type="GO" id="GO:0009307">
    <property type="term" value="P:DNA restriction-modification system"/>
    <property type="evidence" value="ECO:0007669"/>
    <property type="project" value="UniProtKB-KW"/>
</dbReference>
<dbReference type="InterPro" id="IPR044946">
    <property type="entry name" value="Restrct_endonuc_typeI_TRD_sf"/>
</dbReference>
<proteinExistence type="inferred from homology"/>
<evidence type="ECO:0000256" key="2">
    <source>
        <dbReference type="ARBA" id="ARBA00022747"/>
    </source>
</evidence>
<dbReference type="CDD" id="cd17278">
    <property type="entry name" value="RMtype1_S_LdeBORF1052P-TRD2-CR2"/>
    <property type="match status" value="1"/>
</dbReference>
<dbReference type="EMBL" id="PXVC01000230">
    <property type="protein sequence ID" value="PSI00184.1"/>
    <property type="molecule type" value="Genomic_DNA"/>
</dbReference>
<dbReference type="SUPFAM" id="SSF116734">
    <property type="entry name" value="DNA methylase specificity domain"/>
    <property type="match status" value="1"/>
</dbReference>
<keyword evidence="5" id="KW-0378">Hydrolase</keyword>
<dbReference type="Proteomes" id="UP000240206">
    <property type="component" value="Unassembled WGS sequence"/>
</dbReference>
<dbReference type="Gene3D" id="1.10.287.1120">
    <property type="entry name" value="Bipartite methylase S protein"/>
    <property type="match status" value="1"/>
</dbReference>
<protein>
    <submittedName>
        <fullName evidence="5">Restriction endonuclease subunit S</fullName>
    </submittedName>
</protein>
<dbReference type="RefSeq" id="WP_193464850.1">
    <property type="nucleotide sequence ID" value="NZ_PXVC01000230.1"/>
</dbReference>
<dbReference type="InterPro" id="IPR052021">
    <property type="entry name" value="Type-I_RS_S_subunit"/>
</dbReference>
<keyword evidence="5" id="KW-0255">Endonuclease</keyword>
<dbReference type="PANTHER" id="PTHR30408:SF13">
    <property type="entry name" value="TYPE I RESTRICTION ENZYME HINDI SPECIFICITY SUBUNIT"/>
    <property type="match status" value="1"/>
</dbReference>
<dbReference type="AlphaFoldDB" id="A0A2P7EAF6"/>
<sequence length="240" mass="26107">MSSEYPFLPLGTVASVRSGYAFKSSDMGTEGHPLVKIGSIVPPRVDISSCDRISKEVIGKTPGADRYLLKEGDILIAMTGATAGKTGRFPATNEECFLNQRVGKVYPTDKSSIDQEYLYQVLSRQGFADEILSLADGSAQGNVSGSLIETYKVPIPPLQIQKAIAHILGTLDDKIELNRKTNETLETMAKALFKSWFVDFDPVRAKAEGRPTGLPAEISDLFPDSFEDSELGEIPSGWEV</sequence>
<keyword evidence="3" id="KW-0238">DNA-binding</keyword>
<gene>
    <name evidence="5" type="ORF">C7K08_14525</name>
</gene>